<feature type="chain" id="PRO_5014111223" description="DUF4283 domain-containing protein" evidence="2">
    <location>
        <begin position="24"/>
        <end position="494"/>
    </location>
</feature>
<feature type="domain" description="DUF4283" evidence="3">
    <location>
        <begin position="97"/>
        <end position="178"/>
    </location>
</feature>
<dbReference type="PANTHER" id="PTHR31286">
    <property type="entry name" value="GLYCINE-RICH CELL WALL STRUCTURAL PROTEIN 1.8-LIKE"/>
    <property type="match status" value="1"/>
</dbReference>
<dbReference type="STRING" id="906689.A0A2I0W176"/>
<dbReference type="OrthoDB" id="1461560at2759"/>
<gene>
    <name evidence="4" type="ORF">MA16_Dca025257</name>
</gene>
<organism evidence="4 5">
    <name type="scientific">Dendrobium catenatum</name>
    <dbReference type="NCBI Taxonomy" id="906689"/>
    <lineage>
        <taxon>Eukaryota</taxon>
        <taxon>Viridiplantae</taxon>
        <taxon>Streptophyta</taxon>
        <taxon>Embryophyta</taxon>
        <taxon>Tracheophyta</taxon>
        <taxon>Spermatophyta</taxon>
        <taxon>Magnoliopsida</taxon>
        <taxon>Liliopsida</taxon>
        <taxon>Asparagales</taxon>
        <taxon>Orchidaceae</taxon>
        <taxon>Epidendroideae</taxon>
        <taxon>Malaxideae</taxon>
        <taxon>Dendrobiinae</taxon>
        <taxon>Dendrobium</taxon>
    </lineage>
</organism>
<sequence>MARASSSRLLLCLSPLSPPLALPEDILPSVHMEAGLLSSDFPPLSQSPSGKAKFTPKNWNLVFAPETSAPKALNLSHFPDEPEIVPFSNDSLSKGGEDWSLCLVGYSIGRRPFYEALQGAIKKTWSLKGSVQLLSLNDGFFLISFSCTEDYDMVWSWGVWFLLGRPFILQKWHPKFKPIRDNFASVPIWVKIHDLPLACWNLEGISRIASKISIPLAADNLNEQKTRLTFARICVLVDCNATYQEKIKVSLDGDVVCLKVQYEWRPIPCDHCKSLMHYSSLCPSKPKVHGDDETAAVNTQHHGRSFSRKPKNRYPSSKIFSRPPIRESQQPHPPSLPPSTTALVSHNNNSIGQPLLYQPHSPSPFNVQEPISNIVVSVENLISNPSANVLNNTVIPNLNSPNGEEVASTSSCSLHIQGSQKVMELKINSPNKFEVLNVEEEESSFQEEACNDLDVRDNWIPKQKQNDKSKLNNSVASKKTTMGKQVKKSHTLKS</sequence>
<proteinExistence type="predicted"/>
<evidence type="ECO:0000256" key="1">
    <source>
        <dbReference type="SAM" id="MobiDB-lite"/>
    </source>
</evidence>
<dbReference type="EMBL" id="KZ503038">
    <property type="protein sequence ID" value="PKU69397.1"/>
    <property type="molecule type" value="Genomic_DNA"/>
</dbReference>
<feature type="region of interest" description="Disordered" evidence="1">
    <location>
        <begin position="461"/>
        <end position="494"/>
    </location>
</feature>
<feature type="compositionally biased region" description="Polar residues" evidence="1">
    <location>
        <begin position="340"/>
        <end position="352"/>
    </location>
</feature>
<reference evidence="4 5" key="2">
    <citation type="journal article" date="2017" name="Nature">
        <title>The Apostasia genome and the evolution of orchids.</title>
        <authorList>
            <person name="Zhang G.Q."/>
            <person name="Liu K.W."/>
            <person name="Li Z."/>
            <person name="Lohaus R."/>
            <person name="Hsiao Y.Y."/>
            <person name="Niu S.C."/>
            <person name="Wang J.Y."/>
            <person name="Lin Y.C."/>
            <person name="Xu Q."/>
            <person name="Chen L.J."/>
            <person name="Yoshida K."/>
            <person name="Fujiwara S."/>
            <person name="Wang Z.W."/>
            <person name="Zhang Y.Q."/>
            <person name="Mitsuda N."/>
            <person name="Wang M."/>
            <person name="Liu G.H."/>
            <person name="Pecoraro L."/>
            <person name="Huang H.X."/>
            <person name="Xiao X.J."/>
            <person name="Lin M."/>
            <person name="Wu X.Y."/>
            <person name="Wu W.L."/>
            <person name="Chen Y.Y."/>
            <person name="Chang S.B."/>
            <person name="Sakamoto S."/>
            <person name="Ohme-Takagi M."/>
            <person name="Yagi M."/>
            <person name="Zeng S.J."/>
            <person name="Shen C.Y."/>
            <person name="Yeh C.M."/>
            <person name="Luo Y.B."/>
            <person name="Tsai W.C."/>
            <person name="Van de Peer Y."/>
            <person name="Liu Z.J."/>
        </authorList>
    </citation>
    <scope>NUCLEOTIDE SEQUENCE [LARGE SCALE GENOMIC DNA]</scope>
    <source>
        <tissue evidence="4">The whole plant</tissue>
    </source>
</reference>
<keyword evidence="2" id="KW-0732">Signal</keyword>
<dbReference type="InterPro" id="IPR025558">
    <property type="entry name" value="DUF4283"/>
</dbReference>
<evidence type="ECO:0000313" key="5">
    <source>
        <dbReference type="Proteomes" id="UP000233837"/>
    </source>
</evidence>
<feature type="signal peptide" evidence="2">
    <location>
        <begin position="1"/>
        <end position="23"/>
    </location>
</feature>
<feature type="compositionally biased region" description="Basic residues" evidence="1">
    <location>
        <begin position="301"/>
        <end position="312"/>
    </location>
</feature>
<dbReference type="PANTHER" id="PTHR31286:SF180">
    <property type="entry name" value="OS10G0362600 PROTEIN"/>
    <property type="match status" value="1"/>
</dbReference>
<feature type="compositionally biased region" description="Basic and acidic residues" evidence="1">
    <location>
        <begin position="461"/>
        <end position="470"/>
    </location>
</feature>
<name>A0A2I0W176_9ASPA</name>
<evidence type="ECO:0000259" key="3">
    <source>
        <dbReference type="Pfam" id="PF14111"/>
    </source>
</evidence>
<keyword evidence="5" id="KW-1185">Reference proteome</keyword>
<dbReference type="Proteomes" id="UP000233837">
    <property type="component" value="Unassembled WGS sequence"/>
</dbReference>
<reference evidence="4 5" key="1">
    <citation type="journal article" date="2016" name="Sci. Rep.">
        <title>The Dendrobium catenatum Lindl. genome sequence provides insights into polysaccharide synthase, floral development and adaptive evolution.</title>
        <authorList>
            <person name="Zhang G.Q."/>
            <person name="Xu Q."/>
            <person name="Bian C."/>
            <person name="Tsai W.C."/>
            <person name="Yeh C.M."/>
            <person name="Liu K.W."/>
            <person name="Yoshida K."/>
            <person name="Zhang L.S."/>
            <person name="Chang S.B."/>
            <person name="Chen F."/>
            <person name="Shi Y."/>
            <person name="Su Y.Y."/>
            <person name="Zhang Y.Q."/>
            <person name="Chen L.J."/>
            <person name="Yin Y."/>
            <person name="Lin M."/>
            <person name="Huang H."/>
            <person name="Deng H."/>
            <person name="Wang Z.W."/>
            <person name="Zhu S.L."/>
            <person name="Zhao X."/>
            <person name="Deng C."/>
            <person name="Niu S.C."/>
            <person name="Huang J."/>
            <person name="Wang M."/>
            <person name="Liu G.H."/>
            <person name="Yang H.J."/>
            <person name="Xiao X.J."/>
            <person name="Hsiao Y.Y."/>
            <person name="Wu W.L."/>
            <person name="Chen Y.Y."/>
            <person name="Mitsuda N."/>
            <person name="Ohme-Takagi M."/>
            <person name="Luo Y.B."/>
            <person name="Van de Peer Y."/>
            <person name="Liu Z.J."/>
        </authorList>
    </citation>
    <scope>NUCLEOTIDE SEQUENCE [LARGE SCALE GENOMIC DNA]</scope>
    <source>
        <tissue evidence="4">The whole plant</tissue>
    </source>
</reference>
<dbReference type="AlphaFoldDB" id="A0A2I0W176"/>
<feature type="region of interest" description="Disordered" evidence="1">
    <location>
        <begin position="289"/>
        <end position="361"/>
    </location>
</feature>
<evidence type="ECO:0000256" key="2">
    <source>
        <dbReference type="SAM" id="SignalP"/>
    </source>
</evidence>
<feature type="compositionally biased region" description="Basic residues" evidence="1">
    <location>
        <begin position="485"/>
        <end position="494"/>
    </location>
</feature>
<feature type="compositionally biased region" description="Polar residues" evidence="1">
    <location>
        <begin position="471"/>
        <end position="483"/>
    </location>
</feature>
<accession>A0A2I0W176</accession>
<evidence type="ECO:0000313" key="4">
    <source>
        <dbReference type="EMBL" id="PKU69397.1"/>
    </source>
</evidence>
<dbReference type="Pfam" id="PF14111">
    <property type="entry name" value="DUF4283"/>
    <property type="match status" value="1"/>
</dbReference>
<dbReference type="InterPro" id="IPR040256">
    <property type="entry name" value="At4g02000-like"/>
</dbReference>
<protein>
    <recommendedName>
        <fullName evidence="3">DUF4283 domain-containing protein</fullName>
    </recommendedName>
</protein>